<keyword evidence="9" id="KW-1185">Reference proteome</keyword>
<protein>
    <submittedName>
        <fullName evidence="8">CKAP2 protein</fullName>
    </submittedName>
</protein>
<dbReference type="EMBL" id="VXBK01003749">
    <property type="protein sequence ID" value="NXN66623.1"/>
    <property type="molecule type" value="Genomic_DNA"/>
</dbReference>
<feature type="non-terminal residue" evidence="8">
    <location>
        <position position="652"/>
    </location>
</feature>
<dbReference type="GO" id="GO:0015630">
    <property type="term" value="C:microtubule cytoskeleton"/>
    <property type="evidence" value="ECO:0007669"/>
    <property type="project" value="TreeGrafter"/>
</dbReference>
<dbReference type="Pfam" id="PF15297">
    <property type="entry name" value="CKAP2_C"/>
    <property type="match status" value="1"/>
</dbReference>
<proteinExistence type="inferred from homology"/>
<feature type="region of interest" description="Disordered" evidence="6">
    <location>
        <begin position="519"/>
        <end position="560"/>
    </location>
</feature>
<feature type="region of interest" description="Disordered" evidence="6">
    <location>
        <begin position="184"/>
        <end position="248"/>
    </location>
</feature>
<comment type="similarity">
    <text evidence="2">Belongs to the CKAP2 family.</text>
</comment>
<dbReference type="OrthoDB" id="9945093at2759"/>
<dbReference type="GO" id="GO:0007026">
    <property type="term" value="P:negative regulation of microtubule depolymerization"/>
    <property type="evidence" value="ECO:0007669"/>
    <property type="project" value="TreeGrafter"/>
</dbReference>
<evidence type="ECO:0000256" key="3">
    <source>
        <dbReference type="ARBA" id="ARBA00022490"/>
    </source>
</evidence>
<evidence type="ECO:0000256" key="5">
    <source>
        <dbReference type="ARBA" id="ARBA00023212"/>
    </source>
</evidence>
<dbReference type="Proteomes" id="UP000571567">
    <property type="component" value="Unassembled WGS sequence"/>
</dbReference>
<dbReference type="PANTHER" id="PTHR16076">
    <property type="entry name" value="CYTOSKELETON ASSOCIATED PROTEIN 2-RELATED"/>
    <property type="match status" value="1"/>
</dbReference>
<evidence type="ECO:0000256" key="6">
    <source>
        <dbReference type="SAM" id="MobiDB-lite"/>
    </source>
</evidence>
<keyword evidence="4" id="KW-0597">Phosphoprotein</keyword>
<evidence type="ECO:0000256" key="4">
    <source>
        <dbReference type="ARBA" id="ARBA00022553"/>
    </source>
</evidence>
<feature type="region of interest" description="Disordered" evidence="6">
    <location>
        <begin position="135"/>
        <end position="164"/>
    </location>
</feature>
<feature type="compositionally biased region" description="Basic residues" evidence="6">
    <location>
        <begin position="519"/>
        <end position="535"/>
    </location>
</feature>
<dbReference type="PANTHER" id="PTHR16076:SF8">
    <property type="entry name" value="CYTOSKELETON-ASSOCIATED PROTEIN 2"/>
    <property type="match status" value="1"/>
</dbReference>
<feature type="compositionally biased region" description="Basic and acidic residues" evidence="6">
    <location>
        <begin position="141"/>
        <end position="155"/>
    </location>
</feature>
<feature type="non-terminal residue" evidence="8">
    <location>
        <position position="1"/>
    </location>
</feature>
<dbReference type="InterPro" id="IPR026165">
    <property type="entry name" value="CKAP2_fam"/>
</dbReference>
<dbReference type="InterPro" id="IPR029197">
    <property type="entry name" value="CKAP2_C"/>
</dbReference>
<comment type="caution">
    <text evidence="8">The sequence shown here is derived from an EMBL/GenBank/DDBJ whole genome shotgun (WGS) entry which is preliminary data.</text>
</comment>
<evidence type="ECO:0000256" key="2">
    <source>
        <dbReference type="ARBA" id="ARBA00009468"/>
    </source>
</evidence>
<reference evidence="8 9" key="1">
    <citation type="submission" date="2019-09" db="EMBL/GenBank/DDBJ databases">
        <title>Bird 10,000 Genomes (B10K) Project - Family phase.</title>
        <authorList>
            <person name="Zhang G."/>
        </authorList>
    </citation>
    <scope>NUCLEOTIDE SEQUENCE [LARGE SCALE GENOMIC DNA]</scope>
    <source>
        <strain evidence="8">B10K-DU-002-13</strain>
        <tissue evidence="8">Muscle</tissue>
    </source>
</reference>
<evidence type="ECO:0000259" key="7">
    <source>
        <dbReference type="Pfam" id="PF15297"/>
    </source>
</evidence>
<keyword evidence="3" id="KW-0963">Cytoplasm</keyword>
<feature type="domain" description="Cytoskeleton-associated protein 2 C-terminal" evidence="7">
    <location>
        <begin position="291"/>
        <end position="527"/>
    </location>
</feature>
<name>A0A7L1KUR5_HIMHI</name>
<dbReference type="AlphaFoldDB" id="A0A7L1KUR5"/>
<organism evidence="8 9">
    <name type="scientific">Himantopus himantopus</name>
    <name type="common">Black-winged stilt</name>
    <name type="synonym">Charadrius himantopus</name>
    <dbReference type="NCBI Taxonomy" id="225398"/>
    <lineage>
        <taxon>Eukaryota</taxon>
        <taxon>Metazoa</taxon>
        <taxon>Chordata</taxon>
        <taxon>Craniata</taxon>
        <taxon>Vertebrata</taxon>
        <taxon>Euteleostomi</taxon>
        <taxon>Archelosauria</taxon>
        <taxon>Archosauria</taxon>
        <taxon>Dinosauria</taxon>
        <taxon>Saurischia</taxon>
        <taxon>Theropoda</taxon>
        <taxon>Coelurosauria</taxon>
        <taxon>Aves</taxon>
        <taxon>Neognathae</taxon>
        <taxon>Neoaves</taxon>
        <taxon>Charadriiformes</taxon>
        <taxon>Recurvirostridae</taxon>
        <taxon>Himantopus</taxon>
    </lineage>
</organism>
<evidence type="ECO:0000256" key="1">
    <source>
        <dbReference type="ARBA" id="ARBA00004245"/>
    </source>
</evidence>
<accession>A0A7L1KUR5</accession>
<feature type="region of interest" description="Disordered" evidence="6">
    <location>
        <begin position="268"/>
        <end position="305"/>
    </location>
</feature>
<evidence type="ECO:0000313" key="9">
    <source>
        <dbReference type="Proteomes" id="UP000571567"/>
    </source>
</evidence>
<keyword evidence="5" id="KW-0206">Cytoskeleton</keyword>
<sequence length="652" mass="72823">FLSSSRTRRATTNKLQDKIQVSTSPKPEMENKENANKLAWTQLRGTSEKNVILMSSTITLANSISGTNYNPEDHASKDEVTEIKSQHMSLSKSWLQTKSIKEKQLIAEKENSSNCRPKKPVLGTYRGKVIQSKINSFRKAPRSEGEKSSLPDKKLLPSATKPAARSLSTNRCSVVLKTIKVTNNPNSVKPNGVLPFQSKPSDKAAINPQSSLKKWQPTSAVASKKATVQKTIGGRGSQPPKALSNNSDRRALRLKKCADFCDDARPEAPAKPISVVPGTKSRQESKPNGNRKSVLPKESAEERRARLDEWRASRGKVMRRPPISVFLGPQSKNKQQEFSSGDSLEHVLYSEKVNKTLSECLQLTEQGCQGDEVRAMLEDLTQSIPGAKKLAKYWICCMRLEQMSPLENLIAVYEEAILAGAMPKDELRHTLIDTMKNTESLFKSEDGGTVTEAHLSEVVEVSKEPKSSVDQAQDSFKDLCSDDDQKAESDDKKAVTSTEGIKKEEMDLDLKLRDEILPKKTKKHKTKEHAKKKGKRETEEQNEDEVAQAVNYPEENGTSYLMRYNPSTAPYLESVKMQHEANDSSAKHVKIVTPLRYSQRIREKMCKLSDTVEHRDPCASPFEQLGELESKATAFIHKQSDVLKETSAEVEE</sequence>
<comment type="subcellular location">
    <subcellularLocation>
        <location evidence="1">Cytoplasm</location>
        <location evidence="1">Cytoskeleton</location>
    </subcellularLocation>
</comment>
<evidence type="ECO:0000313" key="8">
    <source>
        <dbReference type="EMBL" id="NXN66623.1"/>
    </source>
</evidence>
<feature type="compositionally biased region" description="Polar residues" evidence="6">
    <location>
        <begin position="207"/>
        <end position="230"/>
    </location>
</feature>
<gene>
    <name evidence="8" type="primary">Ckap2</name>
    <name evidence="8" type="ORF">HIMHIM_R09608</name>
</gene>